<reference evidence="4" key="1">
    <citation type="submission" date="2019-02" db="EMBL/GenBank/DDBJ databases">
        <authorList>
            <person name="Gruber-Vodicka R. H."/>
            <person name="Seah K. B. B."/>
        </authorList>
    </citation>
    <scope>NUCLEOTIDE SEQUENCE</scope>
    <source>
        <strain evidence="4">BECK_DK47</strain>
    </source>
</reference>
<feature type="region of interest" description="Disordered" evidence="2">
    <location>
        <begin position="1"/>
        <end position="54"/>
    </location>
</feature>
<evidence type="ECO:0000256" key="2">
    <source>
        <dbReference type="SAM" id="MobiDB-lite"/>
    </source>
</evidence>
<accession>A0A450S9U5</accession>
<gene>
    <name evidence="4" type="ORF">BECKDK2373B_GA0170837_102133</name>
</gene>
<dbReference type="EMBL" id="CAADEX010000021">
    <property type="protein sequence ID" value="VFJ48817.1"/>
    <property type="molecule type" value="Genomic_DNA"/>
</dbReference>
<keyword evidence="1" id="KW-0175">Coiled coil</keyword>
<protein>
    <submittedName>
        <fullName evidence="4">Uncharacterized protein</fullName>
    </submittedName>
</protein>
<sequence length="965" mass="108716">MTEKTQQETHKATAEPDAPLDDVEEAEKKARDSFGGSSPPPSSPLPGAEPAVGKGAKRQPVRTRWLNLFFALLLILSWLLSTVGFYVLFSAWSIETPFELGEIIKQVSDRIREPGIGPKIAFGAQVGLAMFFAALGAFLVGAMSRSAARLDLGPGRRLLSGLLLVVGLFISGMSGFVVIWSYNNHESLLKEHKEGIGNSFDIAIGQVRDHYAARFAGERKKILQDQDRQNRIENLSGRREGFRQEIEQYRNEFDQFSRLLRALEGNTANPAWILGRVKEIYGEERNRMLRHLLGEDGVERGFGRRTTEFMGAMAKDWARELHALCKGLSSVTGDLAGALGTDDPTSAPCVPTGKALEADFQRNSLFGNRKPNHPWLTGAFIEGLEDKFIGPLLRDVEERFSRFSSLAGKGKPHSGSAGGSSDRFQWATDFANKFRARRDSIYAHVQKNPPDFTTAFEALKKLSTDLAGLLSEEPLSVTPPKPRRLHTVVREKFFAMWFGSAYYVPGRYLNEAHLKTNQSDSTTLFRAIEAVNEFTHFSREGFVTALEDQLRTGLSPSLRVQLLGVADCGRQCGRRIAALKKDHEVLAGNLEALHSKYPKYLATASAGDIEGKLMMETGVDLDNRERDLLSGVIREYTAKLNNEWFAYFLASLADLLAVAFGVFAVLSARGSAKWHKHLFSWLERLFAWGVAQVPGTEARYRHEREQAERQARHQWEERDLELQKRWEGLQRFSREYFLERFENFNRKKKERWEQILETGDGGLDSRVDASIDQDLVLMATGIPGAEMDSLAKVAIKLGDIYKGIAESSGEMHKAFRDEMKTVHKTLVEMEVIREQYRNRKEEMKLTVSNLWTAHNQVELAAIHAKIYALKQSGEEARGEVERYVHQSLKNFQLLLKNIEHFDQTDFFQRLSEKERNTYKAFEDSLRESADELSNRVDEYLSASATGFSKNRDEGKGPNGDPDANA</sequence>
<feature type="transmembrane region" description="Helical" evidence="3">
    <location>
        <begin position="65"/>
        <end position="89"/>
    </location>
</feature>
<keyword evidence="3" id="KW-1133">Transmembrane helix</keyword>
<keyword evidence="3" id="KW-0812">Transmembrane</keyword>
<proteinExistence type="predicted"/>
<feature type="transmembrane region" description="Helical" evidence="3">
    <location>
        <begin position="120"/>
        <end position="140"/>
    </location>
</feature>
<keyword evidence="3" id="KW-0472">Membrane</keyword>
<evidence type="ECO:0000313" key="4">
    <source>
        <dbReference type="EMBL" id="VFJ48817.1"/>
    </source>
</evidence>
<evidence type="ECO:0000256" key="3">
    <source>
        <dbReference type="SAM" id="Phobius"/>
    </source>
</evidence>
<feature type="coiled-coil region" evidence="1">
    <location>
        <begin position="232"/>
        <end position="266"/>
    </location>
</feature>
<feature type="transmembrane region" description="Helical" evidence="3">
    <location>
        <begin position="161"/>
        <end position="182"/>
    </location>
</feature>
<name>A0A450S9U5_9GAMM</name>
<evidence type="ECO:0000256" key="1">
    <source>
        <dbReference type="SAM" id="Coils"/>
    </source>
</evidence>
<dbReference type="AlphaFoldDB" id="A0A450S9U5"/>
<feature type="region of interest" description="Disordered" evidence="2">
    <location>
        <begin position="943"/>
        <end position="965"/>
    </location>
</feature>
<feature type="compositionally biased region" description="Basic and acidic residues" evidence="2">
    <location>
        <begin position="1"/>
        <end position="14"/>
    </location>
</feature>
<organism evidence="4">
    <name type="scientific">Candidatus Kentrum sp. DK</name>
    <dbReference type="NCBI Taxonomy" id="2126562"/>
    <lineage>
        <taxon>Bacteria</taxon>
        <taxon>Pseudomonadati</taxon>
        <taxon>Pseudomonadota</taxon>
        <taxon>Gammaproteobacteria</taxon>
        <taxon>Candidatus Kentrum</taxon>
    </lineage>
</organism>
<feature type="transmembrane region" description="Helical" evidence="3">
    <location>
        <begin position="644"/>
        <end position="666"/>
    </location>
</feature>